<dbReference type="Pfam" id="PF01195">
    <property type="entry name" value="Pept_tRNA_hydro"/>
    <property type="match status" value="1"/>
</dbReference>
<keyword evidence="5 8" id="KW-0694">RNA-binding</keyword>
<dbReference type="AlphaFoldDB" id="H9UK87"/>
<evidence type="ECO:0000256" key="5">
    <source>
        <dbReference type="ARBA" id="ARBA00022884"/>
    </source>
</evidence>
<dbReference type="CDD" id="cd00462">
    <property type="entry name" value="PTH"/>
    <property type="match status" value="1"/>
</dbReference>
<dbReference type="SUPFAM" id="SSF53178">
    <property type="entry name" value="Peptidyl-tRNA hydrolase-like"/>
    <property type="match status" value="1"/>
</dbReference>
<comment type="similarity">
    <text evidence="6 8 10">Belongs to the PTH family.</text>
</comment>
<evidence type="ECO:0000256" key="8">
    <source>
        <dbReference type="HAMAP-Rule" id="MF_00083"/>
    </source>
</evidence>
<accession>H9UK87</accession>
<reference evidence="12" key="1">
    <citation type="journal article" date="2013" name="Stand. Genomic Sci.">
        <title>Complete genome sequence of the halophilic bacterium Spirochaeta africana type strain (Z-7692(T)) from the alkaline Lake Magadi in the East African Rift.</title>
        <authorList>
            <person name="Liolos K."/>
            <person name="Abt B."/>
            <person name="Scheuner C."/>
            <person name="Teshima H."/>
            <person name="Held B."/>
            <person name="Lapidus A."/>
            <person name="Nolan M."/>
            <person name="Lucas S."/>
            <person name="Deshpande S."/>
            <person name="Cheng J.F."/>
            <person name="Tapia R."/>
            <person name="Goodwin L.A."/>
            <person name="Pitluck S."/>
            <person name="Pagani I."/>
            <person name="Ivanova N."/>
            <person name="Mavromatis K."/>
            <person name="Mikhailova N."/>
            <person name="Huntemann M."/>
            <person name="Pati A."/>
            <person name="Chen A."/>
            <person name="Palaniappan K."/>
            <person name="Land M."/>
            <person name="Rohde M."/>
            <person name="Tindall B.J."/>
            <person name="Detter J.C."/>
            <person name="Goker M."/>
            <person name="Bristow J."/>
            <person name="Eisen J.A."/>
            <person name="Markowitz V."/>
            <person name="Hugenholtz P."/>
            <person name="Woyke T."/>
            <person name="Klenk H.P."/>
            <person name="Kyrpides N.C."/>
        </authorList>
    </citation>
    <scope>NUCLEOTIDE SEQUENCE</scope>
    <source>
        <strain evidence="12">ATCC 700263 / DSM 8902 / Z-7692</strain>
    </source>
</reference>
<dbReference type="RefSeq" id="WP_014455913.1">
    <property type="nucleotide sequence ID" value="NC_017098.1"/>
</dbReference>
<comment type="function">
    <text evidence="8">Catalyzes the release of premature peptidyl moieties from peptidyl-tRNA molecules trapped in stalled 50S ribosomal subunits, and thus maintains levels of free tRNAs and 50S ribosomes.</text>
</comment>
<dbReference type="GO" id="GO:0000049">
    <property type="term" value="F:tRNA binding"/>
    <property type="evidence" value="ECO:0007669"/>
    <property type="project" value="UniProtKB-UniRule"/>
</dbReference>
<dbReference type="GO" id="GO:0006515">
    <property type="term" value="P:protein quality control for misfolded or incompletely synthesized proteins"/>
    <property type="evidence" value="ECO:0007669"/>
    <property type="project" value="UniProtKB-UniRule"/>
</dbReference>
<evidence type="ECO:0000313" key="11">
    <source>
        <dbReference type="EMBL" id="AFG37930.1"/>
    </source>
</evidence>
<proteinExistence type="inferred from homology"/>
<evidence type="ECO:0000256" key="10">
    <source>
        <dbReference type="RuleBase" id="RU004320"/>
    </source>
</evidence>
<evidence type="ECO:0000256" key="7">
    <source>
        <dbReference type="ARBA" id="ARBA00050038"/>
    </source>
</evidence>
<dbReference type="EC" id="3.1.1.29" evidence="1 8"/>
<gene>
    <name evidence="8" type="primary">pth</name>
    <name evidence="11" type="ordered locus">Spiaf_1875</name>
</gene>
<sequence>MRIVIGLGNPGVKYEQTRHNVGFLTLDTICTLIKGRWKKAFLRPFLFCEDRRRGLVLVKPCTYMNRSGVVLPYVLKRWKVNPTEILTIVDNLDLAPGRLRLKNGGSSAGHNGIKSLLAWLPGGNFSRLYIGIGHPRQQEPQRSVVEHVLGVPSDAESRLLQPAIVAAAETALLWAESGTAAAGDHLVAYHANAPATD</sequence>
<feature type="binding site" evidence="8">
    <location>
        <position position="65"/>
    </location>
    <ligand>
        <name>tRNA</name>
        <dbReference type="ChEBI" id="CHEBI:17843"/>
    </ligand>
</feature>
<dbReference type="HOGENOM" id="CLU_062456_4_1_12"/>
<feature type="binding site" evidence="8">
    <location>
        <position position="111"/>
    </location>
    <ligand>
        <name>tRNA</name>
        <dbReference type="ChEBI" id="CHEBI:17843"/>
    </ligand>
</feature>
<dbReference type="STRING" id="889378.Spiaf_1875"/>
<evidence type="ECO:0000256" key="9">
    <source>
        <dbReference type="RuleBase" id="RU000673"/>
    </source>
</evidence>
<dbReference type="GO" id="GO:0005737">
    <property type="term" value="C:cytoplasm"/>
    <property type="evidence" value="ECO:0007669"/>
    <property type="project" value="UniProtKB-SubCell"/>
</dbReference>
<keyword evidence="3 8" id="KW-0820">tRNA-binding</keyword>
<dbReference type="InterPro" id="IPR001328">
    <property type="entry name" value="Pept_tRNA_hydro"/>
</dbReference>
<evidence type="ECO:0000313" key="12">
    <source>
        <dbReference type="Proteomes" id="UP000007383"/>
    </source>
</evidence>
<dbReference type="InterPro" id="IPR036416">
    <property type="entry name" value="Pept_tRNA_hydro_sf"/>
</dbReference>
<feature type="binding site" evidence="8">
    <location>
        <position position="14"/>
    </location>
    <ligand>
        <name>tRNA</name>
        <dbReference type="ChEBI" id="CHEBI:17843"/>
    </ligand>
</feature>
<organism evidence="11 12">
    <name type="scientific">Spirochaeta africana (strain ATCC 700263 / DSM 8902 / Z-7692)</name>
    <dbReference type="NCBI Taxonomy" id="889378"/>
    <lineage>
        <taxon>Bacteria</taxon>
        <taxon>Pseudomonadati</taxon>
        <taxon>Spirochaetota</taxon>
        <taxon>Spirochaetia</taxon>
        <taxon>Spirochaetales</taxon>
        <taxon>Spirochaetaceae</taxon>
        <taxon>Spirochaeta</taxon>
    </lineage>
</organism>
<dbReference type="KEGG" id="sfc:Spiaf_1875"/>
<dbReference type="NCBIfam" id="TIGR00447">
    <property type="entry name" value="pth"/>
    <property type="match status" value="1"/>
</dbReference>
<dbReference type="eggNOG" id="COG0193">
    <property type="taxonomic scope" value="Bacteria"/>
</dbReference>
<dbReference type="EMBL" id="CP003282">
    <property type="protein sequence ID" value="AFG37930.1"/>
    <property type="molecule type" value="Genomic_DNA"/>
</dbReference>
<evidence type="ECO:0000256" key="3">
    <source>
        <dbReference type="ARBA" id="ARBA00022555"/>
    </source>
</evidence>
<keyword evidence="4 8" id="KW-0378">Hydrolase</keyword>
<dbReference type="HAMAP" id="MF_00083">
    <property type="entry name" value="Pept_tRNA_hydro_bact"/>
    <property type="match status" value="1"/>
</dbReference>
<feature type="site" description="Discriminates between blocked and unblocked aminoacyl-tRNA" evidence="8">
    <location>
        <position position="9"/>
    </location>
</feature>
<dbReference type="PANTHER" id="PTHR17224">
    <property type="entry name" value="PEPTIDYL-TRNA HYDROLASE"/>
    <property type="match status" value="1"/>
</dbReference>
<feature type="site" description="Stabilizes the basic form of H active site to accept a proton" evidence="8">
    <location>
        <position position="90"/>
    </location>
</feature>
<dbReference type="OrthoDB" id="9800507at2"/>
<comment type="subunit">
    <text evidence="8">Monomer.</text>
</comment>
<comment type="subcellular location">
    <subcellularLocation>
        <location evidence="8">Cytoplasm</location>
    </subcellularLocation>
</comment>
<keyword evidence="12" id="KW-1185">Reference proteome</keyword>
<dbReference type="PROSITE" id="PS01195">
    <property type="entry name" value="PEPT_TRNA_HYDROL_1"/>
    <property type="match status" value="1"/>
</dbReference>
<dbReference type="PATRIC" id="fig|889378.3.peg.1864"/>
<dbReference type="Gene3D" id="3.40.50.1470">
    <property type="entry name" value="Peptidyl-tRNA hydrolase"/>
    <property type="match status" value="1"/>
</dbReference>
<dbReference type="GO" id="GO:0004045">
    <property type="term" value="F:peptidyl-tRNA hydrolase activity"/>
    <property type="evidence" value="ECO:0007669"/>
    <property type="project" value="UniProtKB-UniRule"/>
</dbReference>
<evidence type="ECO:0000256" key="1">
    <source>
        <dbReference type="ARBA" id="ARBA00013260"/>
    </source>
</evidence>
<feature type="active site" description="Proton acceptor" evidence="8">
    <location>
        <position position="19"/>
    </location>
</feature>
<dbReference type="PANTHER" id="PTHR17224:SF1">
    <property type="entry name" value="PEPTIDYL-TRNA HYDROLASE"/>
    <property type="match status" value="1"/>
</dbReference>
<protein>
    <recommendedName>
        <fullName evidence="7 8">Peptidyl-tRNA hydrolase</fullName>
        <shortName evidence="8">Pth</shortName>
        <ecNumber evidence="1 8">3.1.1.29</ecNumber>
    </recommendedName>
</protein>
<evidence type="ECO:0000256" key="6">
    <source>
        <dbReference type="ARBA" id="ARBA00038063"/>
    </source>
</evidence>
<dbReference type="GO" id="GO:0072344">
    <property type="term" value="P:rescue of stalled ribosome"/>
    <property type="evidence" value="ECO:0007669"/>
    <property type="project" value="UniProtKB-UniRule"/>
</dbReference>
<dbReference type="InterPro" id="IPR018171">
    <property type="entry name" value="Pept_tRNA_hydro_CS"/>
</dbReference>
<comment type="function">
    <text evidence="8">Hydrolyzes ribosome-free peptidyl-tRNAs (with 1 or more amino acids incorporated), which drop off the ribosome during protein synthesis, or as a result of ribosome stalling.</text>
</comment>
<dbReference type="PROSITE" id="PS01196">
    <property type="entry name" value="PEPT_TRNA_HYDROL_2"/>
    <property type="match status" value="1"/>
</dbReference>
<comment type="catalytic activity">
    <reaction evidence="8 9">
        <text>an N-acyl-L-alpha-aminoacyl-tRNA + H2O = an N-acyl-L-amino acid + a tRNA + H(+)</text>
        <dbReference type="Rhea" id="RHEA:54448"/>
        <dbReference type="Rhea" id="RHEA-COMP:10123"/>
        <dbReference type="Rhea" id="RHEA-COMP:13883"/>
        <dbReference type="ChEBI" id="CHEBI:15377"/>
        <dbReference type="ChEBI" id="CHEBI:15378"/>
        <dbReference type="ChEBI" id="CHEBI:59874"/>
        <dbReference type="ChEBI" id="CHEBI:78442"/>
        <dbReference type="ChEBI" id="CHEBI:138191"/>
        <dbReference type="EC" id="3.1.1.29"/>
    </reaction>
</comment>
<keyword evidence="2 8" id="KW-0963">Cytoplasm</keyword>
<evidence type="ECO:0000256" key="4">
    <source>
        <dbReference type="ARBA" id="ARBA00022801"/>
    </source>
</evidence>
<feature type="binding site" evidence="8">
    <location>
        <position position="63"/>
    </location>
    <ligand>
        <name>tRNA</name>
        <dbReference type="ChEBI" id="CHEBI:17843"/>
    </ligand>
</feature>
<dbReference type="Proteomes" id="UP000007383">
    <property type="component" value="Chromosome"/>
</dbReference>
<name>H9UK87_SPIAZ</name>
<evidence type="ECO:0000256" key="2">
    <source>
        <dbReference type="ARBA" id="ARBA00022490"/>
    </source>
</evidence>